<proteinExistence type="predicted"/>
<name>A0A518H8P7_9BACT</name>
<evidence type="ECO:0008006" key="4">
    <source>
        <dbReference type="Google" id="ProtNLM"/>
    </source>
</evidence>
<dbReference type="Proteomes" id="UP000317835">
    <property type="component" value="Chromosome"/>
</dbReference>
<dbReference type="KEGG" id="tpla:ElP_51480"/>
<organism evidence="2 3">
    <name type="scientific">Tautonia plasticadhaerens</name>
    <dbReference type="NCBI Taxonomy" id="2527974"/>
    <lineage>
        <taxon>Bacteria</taxon>
        <taxon>Pseudomonadati</taxon>
        <taxon>Planctomycetota</taxon>
        <taxon>Planctomycetia</taxon>
        <taxon>Isosphaerales</taxon>
        <taxon>Isosphaeraceae</taxon>
        <taxon>Tautonia</taxon>
    </lineage>
</organism>
<protein>
    <recommendedName>
        <fullName evidence="4">Double-GTPase 2 domain-containing protein</fullName>
    </recommendedName>
</protein>
<gene>
    <name evidence="2" type="ORF">ElP_51480</name>
</gene>
<dbReference type="AlphaFoldDB" id="A0A518H8P7"/>
<dbReference type="InterPro" id="IPR027417">
    <property type="entry name" value="P-loop_NTPase"/>
</dbReference>
<evidence type="ECO:0000313" key="3">
    <source>
        <dbReference type="Proteomes" id="UP000317835"/>
    </source>
</evidence>
<dbReference type="SUPFAM" id="SSF52540">
    <property type="entry name" value="P-loop containing nucleoside triphosphate hydrolases"/>
    <property type="match status" value="1"/>
</dbReference>
<accession>A0A518H8P7</accession>
<dbReference type="EMBL" id="CP036426">
    <property type="protein sequence ID" value="QDV37215.1"/>
    <property type="molecule type" value="Genomic_DNA"/>
</dbReference>
<evidence type="ECO:0000256" key="1">
    <source>
        <dbReference type="SAM" id="MobiDB-lite"/>
    </source>
</evidence>
<evidence type="ECO:0000313" key="2">
    <source>
        <dbReference type="EMBL" id="QDV37215.1"/>
    </source>
</evidence>
<sequence length="445" mass="50579">MGLPNGPRLPIGSTERRPDPPMPLDLLTRLDPLRRVQCPYCFERFAAFELHVKCDSPACETDFGRQVEDPILTRTYFGSGADSMIRSPWWADPRRDARRGLRRHLDWMVLPGRLDCPACGNATDCRLCPRCHQRLPDAAISGRPGHITIFGPQSVGKTTYMTVVLHELDQRFGPERGLLLEPIDEEVRRRYSQEYRDVTYGSAMQGIGVGQWGEVSRQAHMPTPPLEVNRRVLQPLVYRVKRRGASGAEPLLSFSDLAGEDWEMNFSVLRREAGHLIRKARGLLLLIDPLRIPQVARDSRVRLTPKEAIAPPAEYREDLSKLAAFFDRTPVKVPLAICLNKLDRWGPLMAPGTALHEVATSVPGELGREDSDRLIHEEVRAAMRRWDQLSFLEHLEIDFPRHRFFACSALGDAAQEEEDSPQPLPTPLLVDRPLLWLLKQQQLIR</sequence>
<feature type="region of interest" description="Disordered" evidence="1">
    <location>
        <begin position="1"/>
        <end position="23"/>
    </location>
</feature>
<reference evidence="2 3" key="1">
    <citation type="submission" date="2019-02" db="EMBL/GenBank/DDBJ databases">
        <title>Deep-cultivation of Planctomycetes and their phenomic and genomic characterization uncovers novel biology.</title>
        <authorList>
            <person name="Wiegand S."/>
            <person name="Jogler M."/>
            <person name="Boedeker C."/>
            <person name="Pinto D."/>
            <person name="Vollmers J."/>
            <person name="Rivas-Marin E."/>
            <person name="Kohn T."/>
            <person name="Peeters S.H."/>
            <person name="Heuer A."/>
            <person name="Rast P."/>
            <person name="Oberbeckmann S."/>
            <person name="Bunk B."/>
            <person name="Jeske O."/>
            <person name="Meyerdierks A."/>
            <person name="Storesund J.E."/>
            <person name="Kallscheuer N."/>
            <person name="Luecker S."/>
            <person name="Lage O.M."/>
            <person name="Pohl T."/>
            <person name="Merkel B.J."/>
            <person name="Hornburger P."/>
            <person name="Mueller R.-W."/>
            <person name="Bruemmer F."/>
            <person name="Labrenz M."/>
            <person name="Spormann A.M."/>
            <person name="Op den Camp H."/>
            <person name="Overmann J."/>
            <person name="Amann R."/>
            <person name="Jetten M.S.M."/>
            <person name="Mascher T."/>
            <person name="Medema M.H."/>
            <person name="Devos D.P."/>
            <person name="Kaster A.-K."/>
            <person name="Ovreas L."/>
            <person name="Rohde M."/>
            <person name="Galperin M.Y."/>
            <person name="Jogler C."/>
        </authorList>
    </citation>
    <scope>NUCLEOTIDE SEQUENCE [LARGE SCALE GENOMIC DNA]</scope>
    <source>
        <strain evidence="2 3">ElP</strain>
    </source>
</reference>
<keyword evidence="3" id="KW-1185">Reference proteome</keyword>